<evidence type="ECO:0000313" key="2">
    <source>
        <dbReference type="EMBL" id="MCQ8116909.1"/>
    </source>
</evidence>
<organism evidence="2 3">
    <name type="scientific">Methylomonas rosea</name>
    <dbReference type="NCBI Taxonomy" id="2952227"/>
    <lineage>
        <taxon>Bacteria</taxon>
        <taxon>Pseudomonadati</taxon>
        <taxon>Pseudomonadota</taxon>
        <taxon>Gammaproteobacteria</taxon>
        <taxon>Methylococcales</taxon>
        <taxon>Methylococcaceae</taxon>
        <taxon>Methylomonas</taxon>
    </lineage>
</organism>
<evidence type="ECO:0000256" key="1">
    <source>
        <dbReference type="SAM" id="MobiDB-lite"/>
    </source>
</evidence>
<sequence length="1346" mass="152657">MLFRVPRTVTEKTTEDVSAESRPIADYRGRPVYVLLGEPGAGKSTLFEEEAGNTGNGYYISARDFIDLDNDEWREKTLFIDGLDEARAGKDDARTPLGAIRGKLNKLGCKRFRISCREADWLGALDNKDLAKVSPSQEITQLYLDSLNSGDVKTILANDGRVGDADSFIAKAESFGLSGLLDNPQTLDMLIDGAKGGREWPSTKQQVFQLASEQLAVEFNDEHRVAEKSPVNIPTLLEAAGLLCAIQLLANLSGFSEGCSQPGRISLDSIDLPPSACTALKTRLFRKEGDEYSYVHRSVAEYLAAQFIAGKIKNGLLVNRVLALTTGVDGGIVAALRGLMAWLAVLSEPARDRLIEIDPLGLVVYGDVQLFSTQTKSRLLQALIREAQTSGFPNRDWHTTAFSALCTKDMAGDLMQVLVSPGRGDGEQYLLYCLLQGLSYSECAPDIKFQLLAIVRDNTYWEATRNYALNAFCQLYSDDYESLLRLAEEIHNKVVMDARNDLLEVLLRKLYVSKIKPVDIIRFIGRQNDGNRISCIRFWKNQFLHSITDGELPEVLDRLFCIGTERIYAILDDLFSVAGDLLVRGLTLHGLSVSDERLYYWLSIGIDEYDECKLPQEYKAKISAWLEANPEKFFNLILEGLKRIENKENIEYSISLIFKRFRNAAPPKNLGAWWLSTALTEIDPDKRISYFKLAFSTLNKQDSVLTLDDLTDWVSQHPEFIQVFNEQKFRPIPEWWKKRVESKAKWQGQREQQLAEKLSFFYKNLDDIAAGKAEPFVYDQISQYFDHRVSVGGKTNEQRLAEYLNHNEVLISAAKSGLRRMLDRTDIPDAEEILAADVKNKYHHIRRPFLICIEILYLEDNNFLEGLSDDLINSALAFCFTQGTFEDEWFKALCHSRPDFVAKAYTDYIATFLNAKAKYIHGISYLTGAAHLLPIANRIVLPLLEKYPIRGYKDHIHHLKYLLKAAIAEADRIELHALIEKKLACKGMDLAQRIYWLATGLIIEPSIYDTKIKLEVTGSTTRINHLSSFLLPMHGNEPYFNIDLVSTQRMLIELLAPRCQPNWPRGGGWVTRAMEERDYVRSLLNNLAANPGEDAAKVLADLLEQPKLAAWHPLIRDAQQTQQISRREALYKHPDACQVIETLNDQKPANVADLAVLAMDCLRQLAEEMHGGSTNRYQHFWNLKGKETLAPKEPYPAEDPRYEEVGRNYLVDLLKPMLTKYGVAVEPEALQANEKRADIKLCFIHDGRTYYLPIEIKRDYHRELWKTIHQQLIPRYTISPETEGRGLYLVLWFNFKRLPTHPQGLPPPKSAAELEERLKATLTPAERKLIDVFVLDVSATTPSKPS</sequence>
<evidence type="ECO:0008006" key="4">
    <source>
        <dbReference type="Google" id="ProtNLM"/>
    </source>
</evidence>
<protein>
    <recommendedName>
        <fullName evidence="4">ATP-binding protein</fullName>
    </recommendedName>
</protein>
<dbReference type="RefSeq" id="WP_256606120.1">
    <property type="nucleotide sequence ID" value="NZ_JANIBL010000012.1"/>
</dbReference>
<keyword evidence="3" id="KW-1185">Reference proteome</keyword>
<feature type="region of interest" description="Disordered" evidence="1">
    <location>
        <begin position="1"/>
        <end position="21"/>
    </location>
</feature>
<evidence type="ECO:0000313" key="3">
    <source>
        <dbReference type="Proteomes" id="UP001524570"/>
    </source>
</evidence>
<dbReference type="EMBL" id="JANIBL010000012">
    <property type="protein sequence ID" value="MCQ8116909.1"/>
    <property type="molecule type" value="Genomic_DNA"/>
</dbReference>
<accession>A0ABT1TQ62</accession>
<gene>
    <name evidence="2" type="ORF">NP589_05705</name>
</gene>
<name>A0ABT1TQ62_9GAMM</name>
<dbReference type="Proteomes" id="UP001524570">
    <property type="component" value="Unassembled WGS sequence"/>
</dbReference>
<proteinExistence type="predicted"/>
<comment type="caution">
    <text evidence="2">The sequence shown here is derived from an EMBL/GenBank/DDBJ whole genome shotgun (WGS) entry which is preliminary data.</text>
</comment>
<reference evidence="2 3" key="1">
    <citation type="submission" date="2022-07" db="EMBL/GenBank/DDBJ databases">
        <title>Methylomonas rivi sp. nov., Methylomonas rosea sp. nov., Methylomonas aureus sp. nov. and Methylomonas subterranea sp. nov., four novel methanotrophs isolated from a freshwater creek and the deep terrestrial subsurface.</title>
        <authorList>
            <person name="Abin C."/>
            <person name="Sankaranarayanan K."/>
            <person name="Garner C."/>
            <person name="Sindelar R."/>
            <person name="Kotary K."/>
            <person name="Garner R."/>
            <person name="Barclay S."/>
            <person name="Lawson P."/>
            <person name="Krumholz L."/>
        </authorList>
    </citation>
    <scope>NUCLEOTIDE SEQUENCE [LARGE SCALE GENOMIC DNA]</scope>
    <source>
        <strain evidence="2 3">WSC-7</strain>
    </source>
</reference>